<dbReference type="Proteomes" id="UP000549394">
    <property type="component" value="Unassembled WGS sequence"/>
</dbReference>
<feature type="compositionally biased region" description="Basic and acidic residues" evidence="1">
    <location>
        <begin position="47"/>
        <end position="66"/>
    </location>
</feature>
<feature type="compositionally biased region" description="Basic and acidic residues" evidence="1">
    <location>
        <begin position="84"/>
        <end position="93"/>
    </location>
</feature>
<evidence type="ECO:0000313" key="3">
    <source>
        <dbReference type="Proteomes" id="UP000549394"/>
    </source>
</evidence>
<evidence type="ECO:0000256" key="1">
    <source>
        <dbReference type="SAM" id="MobiDB-lite"/>
    </source>
</evidence>
<organism evidence="2 3">
    <name type="scientific">Dimorphilus gyrociliatus</name>
    <dbReference type="NCBI Taxonomy" id="2664684"/>
    <lineage>
        <taxon>Eukaryota</taxon>
        <taxon>Metazoa</taxon>
        <taxon>Spiralia</taxon>
        <taxon>Lophotrochozoa</taxon>
        <taxon>Annelida</taxon>
        <taxon>Polychaeta</taxon>
        <taxon>Polychaeta incertae sedis</taxon>
        <taxon>Dinophilidae</taxon>
        <taxon>Dimorphilus</taxon>
    </lineage>
</organism>
<feature type="region of interest" description="Disordered" evidence="1">
    <location>
        <begin position="1"/>
        <end position="93"/>
    </location>
</feature>
<protein>
    <submittedName>
        <fullName evidence="2">Uncharacterized protein</fullName>
    </submittedName>
</protein>
<gene>
    <name evidence="2" type="ORF">DGYR_LOCUS3376</name>
</gene>
<sequence>MGCTGSKEADEKNINDNEPQDDQIKSEEAGKQEKIDKPVEEICNDSTNEKEEKPSENVEEDGKVEKPNQAQEVTVIRNPVNKDSQGEEVRINDAKGSKTVISFVSEKELKSTIREEGNDESICKETIVHQVIKTEGTAKGDDEDTLEKRVTIETDKTIKEGDKEEHKHSTRIFDGEHVEDEENDITEKNNKIGIIVTQATDDEGVVSKGDENGG</sequence>
<evidence type="ECO:0000313" key="2">
    <source>
        <dbReference type="EMBL" id="CAD5114546.1"/>
    </source>
</evidence>
<name>A0A7I8VEE8_9ANNE</name>
<comment type="caution">
    <text evidence="2">The sequence shown here is derived from an EMBL/GenBank/DDBJ whole genome shotgun (WGS) entry which is preliminary data.</text>
</comment>
<keyword evidence="3" id="KW-1185">Reference proteome</keyword>
<dbReference type="AlphaFoldDB" id="A0A7I8VEE8"/>
<reference evidence="2 3" key="1">
    <citation type="submission" date="2020-08" db="EMBL/GenBank/DDBJ databases">
        <authorList>
            <person name="Hejnol A."/>
        </authorList>
    </citation>
    <scope>NUCLEOTIDE SEQUENCE [LARGE SCALE GENOMIC DNA]</scope>
</reference>
<feature type="compositionally biased region" description="Basic and acidic residues" evidence="1">
    <location>
        <begin position="22"/>
        <end position="40"/>
    </location>
</feature>
<proteinExistence type="predicted"/>
<accession>A0A7I8VEE8</accession>
<dbReference type="EMBL" id="CAJFCJ010000005">
    <property type="protein sequence ID" value="CAD5114546.1"/>
    <property type="molecule type" value="Genomic_DNA"/>
</dbReference>